<dbReference type="PANTHER" id="PTHR43876">
    <property type="entry name" value="UBIQUINONE BIOSYNTHESIS MONOOXYGENASE COQ6, MITOCHONDRIAL"/>
    <property type="match status" value="1"/>
</dbReference>
<evidence type="ECO:0000259" key="8">
    <source>
        <dbReference type="Pfam" id="PF01494"/>
    </source>
</evidence>
<organism evidence="9 10">
    <name type="scientific">Collimonas pratensis</name>
    <dbReference type="NCBI Taxonomy" id="279113"/>
    <lineage>
        <taxon>Bacteria</taxon>
        <taxon>Pseudomonadati</taxon>
        <taxon>Pseudomonadota</taxon>
        <taxon>Betaproteobacteria</taxon>
        <taxon>Burkholderiales</taxon>
        <taxon>Oxalobacteraceae</taxon>
        <taxon>Collimonas</taxon>
    </lineage>
</organism>
<evidence type="ECO:0000256" key="6">
    <source>
        <dbReference type="ARBA" id="ARBA00023002"/>
    </source>
</evidence>
<evidence type="ECO:0000313" key="9">
    <source>
        <dbReference type="EMBL" id="AMP16906.1"/>
    </source>
</evidence>
<proteinExistence type="inferred from homology"/>
<dbReference type="NCBIfam" id="TIGR01988">
    <property type="entry name" value="Ubi-OHases"/>
    <property type="match status" value="1"/>
</dbReference>
<reference evidence="9 10" key="1">
    <citation type="submission" date="2015-11" db="EMBL/GenBank/DDBJ databases">
        <title>Exploring the genomic traits of fungus-feeding bacterial genus Collimonas.</title>
        <authorList>
            <person name="Song C."/>
            <person name="Schmidt R."/>
            <person name="de Jager V."/>
            <person name="Krzyzanowska D."/>
            <person name="Jongedijk E."/>
            <person name="Cankar K."/>
            <person name="Beekwilder J."/>
            <person name="van Veen A."/>
            <person name="de Boer W."/>
            <person name="van Veen J.A."/>
            <person name="Garbeva P."/>
        </authorList>
    </citation>
    <scope>NUCLEOTIDE SEQUENCE [LARGE SCALE GENOMIC DNA]</scope>
    <source>
        <strain evidence="9 10">Ter291</strain>
    </source>
</reference>
<keyword evidence="7" id="KW-0503">Monooxygenase</keyword>
<dbReference type="InterPro" id="IPR051205">
    <property type="entry name" value="UbiH/COQ6_monooxygenase"/>
</dbReference>
<keyword evidence="10" id="KW-1185">Reference proteome</keyword>
<keyword evidence="4" id="KW-0285">Flavoprotein</keyword>
<dbReference type="InterPro" id="IPR036188">
    <property type="entry name" value="FAD/NAD-bd_sf"/>
</dbReference>
<evidence type="ECO:0000256" key="3">
    <source>
        <dbReference type="ARBA" id="ARBA00005349"/>
    </source>
</evidence>
<feature type="domain" description="FAD-binding" evidence="8">
    <location>
        <begin position="64"/>
        <end position="404"/>
    </location>
</feature>
<dbReference type="InterPro" id="IPR002938">
    <property type="entry name" value="FAD-bd"/>
</dbReference>
<evidence type="ECO:0000256" key="2">
    <source>
        <dbReference type="ARBA" id="ARBA00004749"/>
    </source>
</evidence>
<dbReference type="PRINTS" id="PR00420">
    <property type="entry name" value="RNGMNOXGNASE"/>
</dbReference>
<name>A0ABN4MFV3_9BURK</name>
<dbReference type="Pfam" id="PF01494">
    <property type="entry name" value="FAD_binding_3"/>
    <property type="match status" value="1"/>
</dbReference>
<keyword evidence="5" id="KW-0274">FAD</keyword>
<evidence type="ECO:0000256" key="5">
    <source>
        <dbReference type="ARBA" id="ARBA00022827"/>
    </source>
</evidence>
<dbReference type="EMBL" id="CP013236">
    <property type="protein sequence ID" value="AMP16906.1"/>
    <property type="molecule type" value="Genomic_DNA"/>
</dbReference>
<comment type="similarity">
    <text evidence="3">Belongs to the UbiH/COQ6 family.</text>
</comment>
<dbReference type="PANTHER" id="PTHR43876:SF7">
    <property type="entry name" value="UBIQUINONE BIOSYNTHESIS MONOOXYGENASE COQ6, MITOCHONDRIAL"/>
    <property type="match status" value="1"/>
</dbReference>
<dbReference type="InterPro" id="IPR010971">
    <property type="entry name" value="UbiH/COQ6"/>
</dbReference>
<accession>A0ABN4MFV3</accession>
<gene>
    <name evidence="9" type="ORF">CPter291_4686</name>
</gene>
<comment type="pathway">
    <text evidence="2">Cofactor biosynthesis; ubiquinone biosynthesis.</text>
</comment>
<keyword evidence="9" id="KW-0830">Ubiquinone</keyword>
<sequence length="458" mass="48884">MLNFFKKTLRGPLPAALAGLRQPGAPYFMALASSYERNRYNDGMKDIGSISKTAGVPPMTKHQCDICIVGNGAVGKAAALGLAQMGLRVTLLGMAPGAPATAAAESWDTRVYALNHVARTLLSTVKVWDALDPARIAAVDGMSIKGGTDSSTGNLSFDAYSAHVDALAWIVEDRNLNQALDAALKFASNVRVLHGRVQSMQADAAAATVQLESGEAINAALVVGADGAQSWVRSQCGIGIDYRSYKQRGVVANFSCERPHHGIAHQWFTETEGIVALLPLPGQRVSLVWSAPEALALSLLEEPLSQVAARLSLLAAEQLGQLQPLQPELAQGFPLSLLKTHALVAPRVALIGDAGHVVHPLAGHGMNLGFGDVATLIQVLAERGAHRDCGDERLLARYARARKEEILLMQMTTDGLERLFGFDFGPLRLLRNAGLNLLDKIPVLKRQLMAHALGRTSE</sequence>
<dbReference type="Gene3D" id="3.50.50.60">
    <property type="entry name" value="FAD/NAD(P)-binding domain"/>
    <property type="match status" value="2"/>
</dbReference>
<evidence type="ECO:0000256" key="7">
    <source>
        <dbReference type="ARBA" id="ARBA00023033"/>
    </source>
</evidence>
<evidence type="ECO:0000256" key="1">
    <source>
        <dbReference type="ARBA" id="ARBA00001974"/>
    </source>
</evidence>
<comment type="cofactor">
    <cofactor evidence="1">
        <name>FAD</name>
        <dbReference type="ChEBI" id="CHEBI:57692"/>
    </cofactor>
</comment>
<protein>
    <submittedName>
        <fullName evidence="9">Ubiquinone biosynthesis hydroxylase, UbiH/UbiF/VisC/COQ6 family protein</fullName>
    </submittedName>
</protein>
<evidence type="ECO:0000256" key="4">
    <source>
        <dbReference type="ARBA" id="ARBA00022630"/>
    </source>
</evidence>
<evidence type="ECO:0000313" key="10">
    <source>
        <dbReference type="Proteomes" id="UP000074914"/>
    </source>
</evidence>
<dbReference type="SUPFAM" id="SSF51905">
    <property type="entry name" value="FAD/NAD(P)-binding domain"/>
    <property type="match status" value="1"/>
</dbReference>
<keyword evidence="6" id="KW-0560">Oxidoreductase</keyword>
<dbReference type="Proteomes" id="UP000074914">
    <property type="component" value="Chromosome"/>
</dbReference>